<dbReference type="Pfam" id="PF00591">
    <property type="entry name" value="Glycos_transf_3"/>
    <property type="match status" value="1"/>
</dbReference>
<accession>F7WZA9</accession>
<feature type="domain" description="Glycosyl transferase family 3" evidence="4">
    <location>
        <begin position="74"/>
        <end position="321"/>
    </location>
</feature>
<organism evidence="6 7">
    <name type="scientific">Buchnera aphidicola</name>
    <name type="common">Cinara tujafilina</name>
    <dbReference type="NCBI Taxonomy" id="261317"/>
    <lineage>
        <taxon>Bacteria</taxon>
        <taxon>Pseudomonadati</taxon>
        <taxon>Pseudomonadota</taxon>
        <taxon>Gammaproteobacteria</taxon>
        <taxon>Enterobacterales</taxon>
        <taxon>Erwiniaceae</taxon>
        <taxon>Buchnera</taxon>
    </lineage>
</organism>
<dbReference type="NCBIfam" id="TIGR01245">
    <property type="entry name" value="trpD"/>
    <property type="match status" value="1"/>
</dbReference>
<evidence type="ECO:0000259" key="5">
    <source>
        <dbReference type="Pfam" id="PF02885"/>
    </source>
</evidence>
<dbReference type="PANTHER" id="PTHR43285">
    <property type="entry name" value="ANTHRANILATE PHOSPHORIBOSYLTRANSFERASE"/>
    <property type="match status" value="1"/>
</dbReference>
<keyword evidence="7" id="KW-1185">Reference proteome</keyword>
<dbReference type="InterPro" id="IPR036320">
    <property type="entry name" value="Glycosyl_Trfase_fam3_N_dom_sf"/>
</dbReference>
<dbReference type="HOGENOM" id="CLU_034315_3_0_6"/>
<keyword evidence="3" id="KW-0057">Aromatic amino acid biosynthesis</keyword>
<dbReference type="GO" id="GO:0005829">
    <property type="term" value="C:cytosol"/>
    <property type="evidence" value="ECO:0007669"/>
    <property type="project" value="TreeGrafter"/>
</dbReference>
<dbReference type="SUPFAM" id="SSF47648">
    <property type="entry name" value="Nucleoside phosphorylase/phosphoribosyltransferase N-terminal domain"/>
    <property type="match status" value="1"/>
</dbReference>
<dbReference type="InterPro" id="IPR005940">
    <property type="entry name" value="Anthranilate_Pribosyl_Tfrase"/>
</dbReference>
<proteinExistence type="predicted"/>
<evidence type="ECO:0000256" key="3">
    <source>
        <dbReference type="ARBA" id="ARBA00022822"/>
    </source>
</evidence>
<dbReference type="GO" id="GO:0004048">
    <property type="term" value="F:anthranilate phosphoribosyltransferase activity"/>
    <property type="evidence" value="ECO:0007669"/>
    <property type="project" value="InterPro"/>
</dbReference>
<dbReference type="Proteomes" id="UP000006811">
    <property type="component" value="Chromosome"/>
</dbReference>
<evidence type="ECO:0000259" key="4">
    <source>
        <dbReference type="Pfam" id="PF00591"/>
    </source>
</evidence>
<dbReference type="KEGG" id="baj:BCTU_183"/>
<protein>
    <submittedName>
        <fullName evidence="6">Anthranilate synthase component II</fullName>
    </submittedName>
</protein>
<dbReference type="PANTHER" id="PTHR43285:SF2">
    <property type="entry name" value="ANTHRANILATE PHOSPHORIBOSYLTRANSFERASE"/>
    <property type="match status" value="1"/>
</dbReference>
<dbReference type="AlphaFoldDB" id="F7WZA9"/>
<keyword evidence="3" id="KW-0822">Tryptophan biosynthesis</keyword>
<evidence type="ECO:0000313" key="7">
    <source>
        <dbReference type="Proteomes" id="UP000006811"/>
    </source>
</evidence>
<evidence type="ECO:0000256" key="2">
    <source>
        <dbReference type="ARBA" id="ARBA00022679"/>
    </source>
</evidence>
<dbReference type="EMBL" id="CP001817">
    <property type="protein sequence ID" value="AEH39768.1"/>
    <property type="molecule type" value="Genomic_DNA"/>
</dbReference>
<dbReference type="GO" id="GO:0000162">
    <property type="term" value="P:L-tryptophan biosynthetic process"/>
    <property type="evidence" value="ECO:0007669"/>
    <property type="project" value="UniProtKB-KW"/>
</dbReference>
<dbReference type="Pfam" id="PF02885">
    <property type="entry name" value="Glycos_trans_3N"/>
    <property type="match status" value="1"/>
</dbReference>
<dbReference type="SUPFAM" id="SSF52418">
    <property type="entry name" value="Nucleoside phosphorylase/phosphoribosyltransferase catalytic domain"/>
    <property type="match status" value="1"/>
</dbReference>
<dbReference type="STRING" id="261317.BCTU_183"/>
<feature type="domain" description="Glycosyl transferase family 3 N-terminal" evidence="5">
    <location>
        <begin position="2"/>
        <end position="61"/>
    </location>
</feature>
<dbReference type="Gene3D" id="3.40.1030.10">
    <property type="entry name" value="Nucleoside phosphorylase/phosphoribosyltransferase catalytic domain"/>
    <property type="match status" value="1"/>
</dbReference>
<dbReference type="OrthoDB" id="9806430at2"/>
<keyword evidence="3" id="KW-0028">Amino-acid biosynthesis</keyword>
<dbReference type="InterPro" id="IPR000312">
    <property type="entry name" value="Glycosyl_Trfase_fam3"/>
</dbReference>
<name>F7WZA9_9GAMM</name>
<reference evidence="6 7" key="1">
    <citation type="journal article" date="2011" name="Appl. Environ. Microbiol.">
        <title>The genome of Buchnera aphidicola from the aphid Cinara tujafilina provides new clues about the evolutionary history of metabolic losses in bacterial endosymbionts.</title>
        <authorList>
            <person name="Lamelas A."/>
            <person name="Gosalbes M.J."/>
            <person name="Moya A."/>
            <person name="Latorre A."/>
        </authorList>
    </citation>
    <scope>NUCLEOTIDE SEQUENCE [LARGE SCALE GENOMIC DNA]</scope>
    <source>
        <strain evidence="7">Cinara tujafilina</strain>
    </source>
</reference>
<sequence>MKKILTKIYNNQFLKKRRMFFLFDHIMNKKINNIQLSAILAIMAARKETIEEVIGARNACLQYIPKFPKLNYIYADIVGTGGDQKNSFNISTVSSIVAACYGIKIIKVCNVSSSSAVGSVDLLNHLNINVFISPERSKKLLDVFNICFLSANQYLYIFKKVEKVRKILNTKTIFNILGPLLNPSNPSYGIIGVHSPELLLYFAKILKKLKYNNAIVVHSEGADEIILCDKIQIAEVKNNTIKQYNLTPKDFWFKKQKRIIYSTKQKKENYRETINLFKGLGKKYYVDTIAANVALLLKITNYSHDLISNTSKIIQFINSGKIYNFIHQLSHFTIKNN</sequence>
<keyword evidence="2" id="KW-0808">Transferase</keyword>
<evidence type="ECO:0000256" key="1">
    <source>
        <dbReference type="ARBA" id="ARBA00022676"/>
    </source>
</evidence>
<dbReference type="eggNOG" id="COG0547">
    <property type="taxonomic scope" value="Bacteria"/>
</dbReference>
<dbReference type="Gene3D" id="1.20.970.10">
    <property type="entry name" value="Transferase, Pyrimidine Nucleoside Phosphorylase, Chain C"/>
    <property type="match status" value="1"/>
</dbReference>
<evidence type="ECO:0000313" key="6">
    <source>
        <dbReference type="EMBL" id="AEH39768.1"/>
    </source>
</evidence>
<keyword evidence="1" id="KW-0328">Glycosyltransferase</keyword>
<gene>
    <name evidence="6" type="primary">trpD</name>
    <name evidence="6" type="ORF">BCTU_183</name>
</gene>
<dbReference type="InterPro" id="IPR017459">
    <property type="entry name" value="Glycosyl_Trfase_fam3_N_dom"/>
</dbReference>
<dbReference type="InterPro" id="IPR035902">
    <property type="entry name" value="Nuc_phospho_transferase"/>
</dbReference>